<evidence type="ECO:0000256" key="1">
    <source>
        <dbReference type="SAM" id="SignalP"/>
    </source>
</evidence>
<keyword evidence="1" id="KW-0732">Signal</keyword>
<proteinExistence type="predicted"/>
<dbReference type="EMBL" id="FNJQ01000025">
    <property type="protein sequence ID" value="SDP55899.1"/>
    <property type="molecule type" value="Genomic_DNA"/>
</dbReference>
<dbReference type="AlphaFoldDB" id="A0A1H0TPH0"/>
<dbReference type="Proteomes" id="UP000182412">
    <property type="component" value="Unassembled WGS sequence"/>
</dbReference>
<evidence type="ECO:0008006" key="4">
    <source>
        <dbReference type="Google" id="ProtNLM"/>
    </source>
</evidence>
<evidence type="ECO:0000313" key="3">
    <source>
        <dbReference type="Proteomes" id="UP000182412"/>
    </source>
</evidence>
<feature type="chain" id="PRO_5039221260" description="Carboxypeptidase regulatory-like domain-containing protein" evidence="1">
    <location>
        <begin position="21"/>
        <end position="186"/>
    </location>
</feature>
<dbReference type="RefSeq" id="WP_074572909.1">
    <property type="nucleotide sequence ID" value="NZ_FNJQ01000025.1"/>
</dbReference>
<dbReference type="OrthoDB" id="1666054at2"/>
<feature type="signal peptide" evidence="1">
    <location>
        <begin position="1"/>
        <end position="20"/>
    </location>
</feature>
<evidence type="ECO:0000313" key="2">
    <source>
        <dbReference type="EMBL" id="SDP55899.1"/>
    </source>
</evidence>
<name>A0A1H0TPH0_SELRU</name>
<accession>A0A1H0TPH0</accession>
<organism evidence="2 3">
    <name type="scientific">Selenomonas ruminantium</name>
    <dbReference type="NCBI Taxonomy" id="971"/>
    <lineage>
        <taxon>Bacteria</taxon>
        <taxon>Bacillati</taxon>
        <taxon>Bacillota</taxon>
        <taxon>Negativicutes</taxon>
        <taxon>Selenomonadales</taxon>
        <taxon>Selenomonadaceae</taxon>
        <taxon>Selenomonas</taxon>
    </lineage>
</organism>
<reference evidence="2 3" key="1">
    <citation type="submission" date="2016-10" db="EMBL/GenBank/DDBJ databases">
        <authorList>
            <person name="de Groot N.N."/>
        </authorList>
    </citation>
    <scope>NUCLEOTIDE SEQUENCE [LARGE SCALE GENOMIC DNA]</scope>
    <source>
        <strain evidence="2 3">S137</strain>
    </source>
</reference>
<protein>
    <recommendedName>
        <fullName evidence="4">Carboxypeptidase regulatory-like domain-containing protein</fullName>
    </recommendedName>
</protein>
<gene>
    <name evidence="2" type="ORF">SAMN05216366_12519</name>
</gene>
<sequence>MKQVVNLMILCLLLSFASMAAANGTITGTVYPPSTERGMRPTVGETAAGMMWDMSAPKKRKSSERAEVWLIERSINFNAIPYTAIQKWYQTGTIPDKQPIYHVTVNEHGKFTFQDVPAAEYYLMILDPHDQEINQNLTEKMSRDELLQKLPHTDEFELFMVGTRTCLVQKISLHNNQTLKIRPGVL</sequence>